<dbReference type="InterPro" id="IPR036188">
    <property type="entry name" value="FAD/NAD-bd_sf"/>
</dbReference>
<evidence type="ECO:0000256" key="4">
    <source>
        <dbReference type="ARBA" id="ARBA00023004"/>
    </source>
</evidence>
<dbReference type="InterPro" id="IPR039650">
    <property type="entry name" value="HdrA-like"/>
</dbReference>
<feature type="region of interest" description="Disordered" evidence="6">
    <location>
        <begin position="136"/>
        <end position="198"/>
    </location>
</feature>
<keyword evidence="3" id="KW-0560">Oxidoreductase</keyword>
<evidence type="ECO:0000313" key="7">
    <source>
        <dbReference type="EMBL" id="OLP99300.1"/>
    </source>
</evidence>
<dbReference type="PANTHER" id="PTHR43498">
    <property type="entry name" value="FERREDOXIN:COB-COM HETERODISULFIDE REDUCTASE SUBUNIT A"/>
    <property type="match status" value="1"/>
</dbReference>
<proteinExistence type="predicted"/>
<feature type="compositionally biased region" description="Polar residues" evidence="6">
    <location>
        <begin position="151"/>
        <end position="166"/>
    </location>
</feature>
<keyword evidence="2" id="KW-0479">Metal-binding</keyword>
<keyword evidence="8" id="KW-1185">Reference proteome</keyword>
<dbReference type="Gene3D" id="3.50.50.60">
    <property type="entry name" value="FAD/NAD(P)-binding domain"/>
    <property type="match status" value="1"/>
</dbReference>
<protein>
    <submittedName>
        <fullName evidence="7">Uncharacterized protein</fullName>
    </submittedName>
</protein>
<dbReference type="Pfam" id="PF12831">
    <property type="entry name" value="FAD_oxidored"/>
    <property type="match status" value="1"/>
</dbReference>
<accession>A0A1Q9DVW3</accession>
<dbReference type="OrthoDB" id="412323at2759"/>
<feature type="compositionally biased region" description="Acidic residues" evidence="6">
    <location>
        <begin position="255"/>
        <end position="265"/>
    </location>
</feature>
<sequence length="765" mass="83816">MFKDPIADAWVYASNQLVPGVRSGAFWLETRRKVIDLTQNVFACPDSQAMLALKRPRGMTNPPQNPKVRDQLIQELEEYGVALEVESWPPRAPDLQASFVFGRPSEPPNCRNPAAKLAQDLARKHMGWLRDGDTRLLANRCRPPEAPRPRSTGSLSASAGRGNTPSAPAPQPPKREPSPNKKLLAAPSAPEQSKSRGASKAYVPAKALGALLPFLGQILYQPIYALLILFHTCEVCTPGRSETMSFRETPTDRDEASEEPSDSEDEFTRRARRMVSRWSGERQAVPSREALVGRVQTRETSGPRGRVQVLGSHILEPQREVPIMDRCQVLVVGAGPAGLSAAIGARRAGADVILLERYGCFGGTITTVGMETLGWYRYEGTQDCEGIGREMERVAERMGGTTKWPYNDSDCLDAEKFKLVADNLIQESGVRPILHIWVVEALLNSNNEIYGVLTESKSGRNAILAERIIDCTGDADVAHLAGCPYSVIDVNNSLGVTTVFNAVNIDVPKFREYTSQNPATYKDWSRTWEQTTSGKEEHLKSPYLDREFEKAAEAGVIPQHKLQSFGGSWSALSEAGEATNLNLVHKKGVDATCVRSLTDAEIEGRANVMHALNALRHTVPGFENAKLRNFAMTVGTRDSRKIVGRYNLTGEDVCNQARFEDAIGIFPEFIDGYNILILPTTGRFFQVPYGCLVPQSGVDNLLVAGRAVAGDRVSHAAMRNMMACTVTGQAAGVAAAVSLRLRAGTRQVDVTKVQEELHKQGVRLS</sequence>
<evidence type="ECO:0000313" key="8">
    <source>
        <dbReference type="Proteomes" id="UP000186817"/>
    </source>
</evidence>
<evidence type="ECO:0000256" key="5">
    <source>
        <dbReference type="ARBA" id="ARBA00023014"/>
    </source>
</evidence>
<dbReference type="GO" id="GO:0016491">
    <property type="term" value="F:oxidoreductase activity"/>
    <property type="evidence" value="ECO:0007669"/>
    <property type="project" value="UniProtKB-KW"/>
</dbReference>
<feature type="region of interest" description="Disordered" evidence="6">
    <location>
        <begin position="242"/>
        <end position="272"/>
    </location>
</feature>
<dbReference type="PANTHER" id="PTHR43498:SF1">
    <property type="entry name" value="COB--COM HETERODISULFIDE REDUCTASE IRON-SULFUR SUBUNIT A"/>
    <property type="match status" value="1"/>
</dbReference>
<organism evidence="7 8">
    <name type="scientific">Symbiodinium microadriaticum</name>
    <name type="common">Dinoflagellate</name>
    <name type="synonym">Zooxanthella microadriatica</name>
    <dbReference type="NCBI Taxonomy" id="2951"/>
    <lineage>
        <taxon>Eukaryota</taxon>
        <taxon>Sar</taxon>
        <taxon>Alveolata</taxon>
        <taxon>Dinophyceae</taxon>
        <taxon>Suessiales</taxon>
        <taxon>Symbiodiniaceae</taxon>
        <taxon>Symbiodinium</taxon>
    </lineage>
</organism>
<evidence type="ECO:0000256" key="3">
    <source>
        <dbReference type="ARBA" id="ARBA00023002"/>
    </source>
</evidence>
<dbReference type="GO" id="GO:0046872">
    <property type="term" value="F:metal ion binding"/>
    <property type="evidence" value="ECO:0007669"/>
    <property type="project" value="UniProtKB-KW"/>
</dbReference>
<dbReference type="SUPFAM" id="SSF51905">
    <property type="entry name" value="FAD/NAD(P)-binding domain"/>
    <property type="match status" value="1"/>
</dbReference>
<keyword evidence="1" id="KW-0004">4Fe-4S</keyword>
<reference evidence="7 8" key="1">
    <citation type="submission" date="2016-02" db="EMBL/GenBank/DDBJ databases">
        <title>Genome analysis of coral dinoflagellate symbionts highlights evolutionary adaptations to a symbiotic lifestyle.</title>
        <authorList>
            <person name="Aranda M."/>
            <person name="Li Y."/>
            <person name="Liew Y.J."/>
            <person name="Baumgarten S."/>
            <person name="Simakov O."/>
            <person name="Wilson M."/>
            <person name="Piel J."/>
            <person name="Ashoor H."/>
            <person name="Bougouffa S."/>
            <person name="Bajic V.B."/>
            <person name="Ryu T."/>
            <person name="Ravasi T."/>
            <person name="Bayer T."/>
            <person name="Micklem G."/>
            <person name="Kim H."/>
            <person name="Bhak J."/>
            <person name="Lajeunesse T.C."/>
            <person name="Voolstra C.R."/>
        </authorList>
    </citation>
    <scope>NUCLEOTIDE SEQUENCE [LARGE SCALE GENOMIC DNA]</scope>
    <source>
        <strain evidence="7 8">CCMP2467</strain>
    </source>
</reference>
<name>A0A1Q9DVW3_SYMMI</name>
<evidence type="ECO:0000256" key="6">
    <source>
        <dbReference type="SAM" id="MobiDB-lite"/>
    </source>
</evidence>
<evidence type="ECO:0000256" key="1">
    <source>
        <dbReference type="ARBA" id="ARBA00022485"/>
    </source>
</evidence>
<keyword evidence="4" id="KW-0408">Iron</keyword>
<dbReference type="AlphaFoldDB" id="A0A1Q9DVW3"/>
<keyword evidence="5" id="KW-0411">Iron-sulfur</keyword>
<dbReference type="GO" id="GO:0051539">
    <property type="term" value="F:4 iron, 4 sulfur cluster binding"/>
    <property type="evidence" value="ECO:0007669"/>
    <property type="project" value="UniProtKB-KW"/>
</dbReference>
<dbReference type="Proteomes" id="UP000186817">
    <property type="component" value="Unassembled WGS sequence"/>
</dbReference>
<dbReference type="EMBL" id="LSRX01000367">
    <property type="protein sequence ID" value="OLP99300.1"/>
    <property type="molecule type" value="Genomic_DNA"/>
</dbReference>
<gene>
    <name evidence="7" type="ORF">AK812_SmicGene18148</name>
</gene>
<evidence type="ECO:0000256" key="2">
    <source>
        <dbReference type="ARBA" id="ARBA00022723"/>
    </source>
</evidence>
<comment type="caution">
    <text evidence="7">The sequence shown here is derived from an EMBL/GenBank/DDBJ whole genome shotgun (WGS) entry which is preliminary data.</text>
</comment>